<dbReference type="EMBL" id="FNCI01000006">
    <property type="protein sequence ID" value="SDG20623.1"/>
    <property type="molecule type" value="Genomic_DNA"/>
</dbReference>
<keyword evidence="1" id="KW-0460">Magnesium</keyword>
<dbReference type="PANTHER" id="PTHR43777">
    <property type="entry name" value="MOLYBDENUM COFACTOR CYTIDYLYLTRANSFERASE"/>
    <property type="match status" value="1"/>
</dbReference>
<feature type="compositionally biased region" description="Basic and acidic residues" evidence="2">
    <location>
        <begin position="20"/>
        <end position="29"/>
    </location>
</feature>
<dbReference type="SUPFAM" id="SSF53448">
    <property type="entry name" value="Nucleotide-diphospho-sugar transferases"/>
    <property type="match status" value="1"/>
</dbReference>
<sequence>MNATPDSHPRNDPGTQRTDQSGRQREKQNARKSVAVIMAAGTSSRFGTADKRLASLPNGQGLLAATLASTAAVFPDIRVVLREDDDPGALGLAATTSILRAPHASKGLGASIGDAFAALEQDAELADVQAAAILLGDMPALRFATLKALQREAGRELILRPVHAGRPGHPVLFGRAFWPELANLMAGKNRHEGAKDVIRAHREHYVALEVDDPGIHLDIDQVVDLALFS</sequence>
<gene>
    <name evidence="4" type="ORF">SAMN05216571_10681</name>
</gene>
<dbReference type="CDD" id="cd04182">
    <property type="entry name" value="GT_2_like_f"/>
    <property type="match status" value="1"/>
</dbReference>
<organism evidence="4 5">
    <name type="scientific">Onishia taeanensis</name>
    <dbReference type="NCBI Taxonomy" id="284577"/>
    <lineage>
        <taxon>Bacteria</taxon>
        <taxon>Pseudomonadati</taxon>
        <taxon>Pseudomonadota</taxon>
        <taxon>Gammaproteobacteria</taxon>
        <taxon>Oceanospirillales</taxon>
        <taxon>Halomonadaceae</taxon>
        <taxon>Onishia</taxon>
    </lineage>
</organism>
<name>A0A1G7SCA5_9GAMM</name>
<evidence type="ECO:0000313" key="5">
    <source>
        <dbReference type="Proteomes" id="UP000198641"/>
    </source>
</evidence>
<dbReference type="RefSeq" id="WP_092525587.1">
    <property type="nucleotide sequence ID" value="NZ_FNCI01000006.1"/>
</dbReference>
<dbReference type="InterPro" id="IPR029044">
    <property type="entry name" value="Nucleotide-diphossugar_trans"/>
</dbReference>
<reference evidence="4 5" key="1">
    <citation type="submission" date="2016-10" db="EMBL/GenBank/DDBJ databases">
        <authorList>
            <person name="de Groot N.N."/>
        </authorList>
    </citation>
    <scope>NUCLEOTIDE SEQUENCE [LARGE SCALE GENOMIC DNA]</scope>
    <source>
        <strain evidence="4 5">BH539</strain>
    </source>
</reference>
<keyword evidence="4" id="KW-0548">Nucleotidyltransferase</keyword>
<evidence type="ECO:0000256" key="1">
    <source>
        <dbReference type="ARBA" id="ARBA00022842"/>
    </source>
</evidence>
<keyword evidence="4" id="KW-0808">Transferase</keyword>
<evidence type="ECO:0000256" key="2">
    <source>
        <dbReference type="SAM" id="MobiDB-lite"/>
    </source>
</evidence>
<dbReference type="Proteomes" id="UP000198641">
    <property type="component" value="Unassembled WGS sequence"/>
</dbReference>
<dbReference type="GO" id="GO:0016779">
    <property type="term" value="F:nucleotidyltransferase activity"/>
    <property type="evidence" value="ECO:0007669"/>
    <property type="project" value="UniProtKB-KW"/>
</dbReference>
<feature type="domain" description="MobA-like NTP transferase" evidence="3">
    <location>
        <begin position="35"/>
        <end position="202"/>
    </location>
</feature>
<dbReference type="PANTHER" id="PTHR43777:SF1">
    <property type="entry name" value="MOLYBDENUM COFACTOR CYTIDYLYLTRANSFERASE"/>
    <property type="match status" value="1"/>
</dbReference>
<dbReference type="InterPro" id="IPR025877">
    <property type="entry name" value="MobA-like_NTP_Trfase"/>
</dbReference>
<dbReference type="OrthoDB" id="5298023at2"/>
<proteinExistence type="predicted"/>
<dbReference type="Gene3D" id="3.90.550.10">
    <property type="entry name" value="Spore Coat Polysaccharide Biosynthesis Protein SpsA, Chain A"/>
    <property type="match status" value="1"/>
</dbReference>
<dbReference type="Pfam" id="PF12804">
    <property type="entry name" value="NTP_transf_3"/>
    <property type="match status" value="1"/>
</dbReference>
<accession>A0A1G7SCA5</accession>
<dbReference type="STRING" id="284577.SAMN05216571_10681"/>
<dbReference type="AlphaFoldDB" id="A0A1G7SCA5"/>
<protein>
    <submittedName>
        <fullName evidence="4">Molybdenum cofactor cytidylyltransferase</fullName>
    </submittedName>
</protein>
<evidence type="ECO:0000313" key="4">
    <source>
        <dbReference type="EMBL" id="SDG20623.1"/>
    </source>
</evidence>
<keyword evidence="5" id="KW-1185">Reference proteome</keyword>
<evidence type="ECO:0000259" key="3">
    <source>
        <dbReference type="Pfam" id="PF12804"/>
    </source>
</evidence>
<feature type="region of interest" description="Disordered" evidence="2">
    <location>
        <begin position="1"/>
        <end position="32"/>
    </location>
</feature>